<dbReference type="VEuPathDB" id="VectorBase:AFUN009790"/>
<dbReference type="EnsemblMetazoa" id="AFUN009790-RA">
    <property type="protein sequence ID" value="AFUN009790-PA"/>
    <property type="gene ID" value="AFUN009790"/>
</dbReference>
<accession>A0A182RU37</accession>
<protein>
    <submittedName>
        <fullName evidence="1">Uncharacterized protein</fullName>
    </submittedName>
</protein>
<reference evidence="1" key="1">
    <citation type="submission" date="2020-05" db="UniProtKB">
        <authorList>
            <consortium name="EnsemblMetazoa"/>
        </authorList>
    </citation>
    <scope>IDENTIFICATION</scope>
    <source>
        <strain evidence="1">FUMOZ</strain>
    </source>
</reference>
<organism evidence="1">
    <name type="scientific">Anopheles funestus</name>
    <name type="common">African malaria mosquito</name>
    <dbReference type="NCBI Taxonomy" id="62324"/>
    <lineage>
        <taxon>Eukaryota</taxon>
        <taxon>Metazoa</taxon>
        <taxon>Ecdysozoa</taxon>
        <taxon>Arthropoda</taxon>
        <taxon>Hexapoda</taxon>
        <taxon>Insecta</taxon>
        <taxon>Pterygota</taxon>
        <taxon>Neoptera</taxon>
        <taxon>Endopterygota</taxon>
        <taxon>Diptera</taxon>
        <taxon>Nematocera</taxon>
        <taxon>Culicoidea</taxon>
        <taxon>Culicidae</taxon>
        <taxon>Anophelinae</taxon>
        <taxon>Anopheles</taxon>
    </lineage>
</organism>
<dbReference type="Pfam" id="PF15306">
    <property type="entry name" value="LIN37"/>
    <property type="match status" value="1"/>
</dbReference>
<proteinExistence type="predicted"/>
<dbReference type="AlphaFoldDB" id="A0A182RU37"/>
<dbReference type="GO" id="GO:0017053">
    <property type="term" value="C:transcription repressor complex"/>
    <property type="evidence" value="ECO:0007669"/>
    <property type="project" value="InterPro"/>
</dbReference>
<dbReference type="VEuPathDB" id="VectorBase:AFUN2_003320"/>
<name>A0A182RU37_ANOFN</name>
<sequence length="195" mass="22469">MPRPSRKKQKTALIKRSCTSAVLAEPENPQEQTNTAEMKLVLFGKSITMDEHNQRASYYAKLRYWFQHAIPESSGDIPRMNYVSSTSACASPSTSRHTLQEADVPLKDDSYTFQKIPPPLVTNIPPYPIMVPLKKTGLPLLPKAVTGDIKKLLEHNKAHWKMVRRNWILHRQLYLQRYKPCFEFINSTYAPPMEE</sequence>
<dbReference type="InterPro" id="IPR028226">
    <property type="entry name" value="LIN37"/>
</dbReference>
<evidence type="ECO:0000313" key="1">
    <source>
        <dbReference type="EnsemblMetazoa" id="AFUN009790-PA"/>
    </source>
</evidence>